<evidence type="ECO:0000313" key="4">
    <source>
        <dbReference type="Proteomes" id="UP001519460"/>
    </source>
</evidence>
<evidence type="ECO:0000259" key="2">
    <source>
        <dbReference type="PROSITE" id="PS50835"/>
    </source>
</evidence>
<dbReference type="InterPro" id="IPR007110">
    <property type="entry name" value="Ig-like_dom"/>
</dbReference>
<protein>
    <recommendedName>
        <fullName evidence="2">Ig-like domain-containing protein</fullName>
    </recommendedName>
</protein>
<dbReference type="Proteomes" id="UP001519460">
    <property type="component" value="Unassembled WGS sequence"/>
</dbReference>
<keyword evidence="4" id="KW-1185">Reference proteome</keyword>
<feature type="non-terminal residue" evidence="3">
    <location>
        <position position="1"/>
    </location>
</feature>
<dbReference type="Gene3D" id="3.30.420.10">
    <property type="entry name" value="Ribonuclease H-like superfamily/Ribonuclease H"/>
    <property type="match status" value="1"/>
</dbReference>
<evidence type="ECO:0000256" key="1">
    <source>
        <dbReference type="ARBA" id="ARBA00023157"/>
    </source>
</evidence>
<dbReference type="InterPro" id="IPR036397">
    <property type="entry name" value="RNaseH_sf"/>
</dbReference>
<organism evidence="3 4">
    <name type="scientific">Batillaria attramentaria</name>
    <dbReference type="NCBI Taxonomy" id="370345"/>
    <lineage>
        <taxon>Eukaryota</taxon>
        <taxon>Metazoa</taxon>
        <taxon>Spiralia</taxon>
        <taxon>Lophotrochozoa</taxon>
        <taxon>Mollusca</taxon>
        <taxon>Gastropoda</taxon>
        <taxon>Caenogastropoda</taxon>
        <taxon>Sorbeoconcha</taxon>
        <taxon>Cerithioidea</taxon>
        <taxon>Batillariidae</taxon>
        <taxon>Batillaria</taxon>
    </lineage>
</organism>
<dbReference type="PROSITE" id="PS50835">
    <property type="entry name" value="IG_LIKE"/>
    <property type="match status" value="2"/>
</dbReference>
<feature type="domain" description="Ig-like" evidence="2">
    <location>
        <begin position="221"/>
        <end position="309"/>
    </location>
</feature>
<name>A0ABD0KEI4_9CAEN</name>
<proteinExistence type="predicted"/>
<comment type="caution">
    <text evidence="3">The sequence shown here is derived from an EMBL/GenBank/DDBJ whole genome shotgun (WGS) entry which is preliminary data.</text>
</comment>
<dbReference type="InterPro" id="IPR013783">
    <property type="entry name" value="Ig-like_fold"/>
</dbReference>
<dbReference type="Pfam" id="PF08205">
    <property type="entry name" value="C2-set_2"/>
    <property type="match status" value="1"/>
</dbReference>
<dbReference type="InterPro" id="IPR013162">
    <property type="entry name" value="CD80_C2-set"/>
</dbReference>
<keyword evidence="1" id="KW-1015">Disulfide bond</keyword>
<dbReference type="EMBL" id="JACVVK020000193">
    <property type="protein sequence ID" value="KAK7485519.1"/>
    <property type="molecule type" value="Genomic_DNA"/>
</dbReference>
<feature type="domain" description="Ig-like" evidence="2">
    <location>
        <begin position="312"/>
        <end position="397"/>
    </location>
</feature>
<dbReference type="SUPFAM" id="SSF48726">
    <property type="entry name" value="Immunoglobulin"/>
    <property type="match status" value="1"/>
</dbReference>
<reference evidence="3 4" key="1">
    <citation type="journal article" date="2023" name="Sci. Data">
        <title>Genome assembly of the Korean intertidal mud-creeper Batillaria attramentaria.</title>
        <authorList>
            <person name="Patra A.K."/>
            <person name="Ho P.T."/>
            <person name="Jun S."/>
            <person name="Lee S.J."/>
            <person name="Kim Y."/>
            <person name="Won Y.J."/>
        </authorList>
    </citation>
    <scope>NUCLEOTIDE SEQUENCE [LARGE SCALE GENOMIC DNA]</scope>
    <source>
        <strain evidence="3">Wonlab-2016</strain>
    </source>
</reference>
<dbReference type="Gene3D" id="2.60.40.10">
    <property type="entry name" value="Immunoglobulins"/>
    <property type="match status" value="1"/>
</dbReference>
<accession>A0ABD0KEI4</accession>
<dbReference type="AlphaFoldDB" id="A0ABD0KEI4"/>
<dbReference type="InterPro" id="IPR036179">
    <property type="entry name" value="Ig-like_dom_sf"/>
</dbReference>
<sequence length="408" mass="44390">PAQVTSVSVQHAHGTWKATGSCDVTKVFSFLSRYSCQWYRGTSQVLTVVKLKNDDIDYLSSNTSVPYVTSRDFHDDIAKRALTLAMLAEQYPEESWIHVYTDWSATNVVANGGVGIYIKFPDGDTSTSGIPTGKHCSNYMAEVQALIQVTTMIQTSQSDLLSSTSYNTSDITGDTNYRRGTCSFTADIPPTSGTYYYRVVVHPGGTENVSGPVTVDEPSTPTITSCSPDLWAPIGSQLMCTCNTNDIGQPTGRLQWVRDGSVVKSGNYGDNSLSTTQVNLTQGDDGSQFTCRVEWIQDKQSATHTVRVAWGPNNMSIPPSRRFDTDSSGSRDLSLSCNATDVNPSMNLTYSWTGRCQGNTGSTCRLQPKPSGDDGMVVGCTVTNPYNNNQQRQGSYTLDLKCKSVSLD</sequence>
<evidence type="ECO:0000313" key="3">
    <source>
        <dbReference type="EMBL" id="KAK7485519.1"/>
    </source>
</evidence>
<gene>
    <name evidence="3" type="ORF">BaRGS_00023207</name>
</gene>